<proteinExistence type="predicted"/>
<organism evidence="1 2">
    <name type="scientific">Haloarcula onubensis</name>
    <dbReference type="NCBI Taxonomy" id="2950539"/>
    <lineage>
        <taxon>Archaea</taxon>
        <taxon>Methanobacteriati</taxon>
        <taxon>Methanobacteriota</taxon>
        <taxon>Stenosarchaea group</taxon>
        <taxon>Halobacteria</taxon>
        <taxon>Halobacteriales</taxon>
        <taxon>Haloarculaceae</taxon>
        <taxon>Haloarcula</taxon>
    </lineage>
</organism>
<comment type="caution">
    <text evidence="1">The sequence shown here is derived from an EMBL/GenBank/DDBJ whole genome shotgun (WGS) entry which is preliminary data.</text>
</comment>
<keyword evidence="2" id="KW-1185">Reference proteome</keyword>
<sequence>MAIRLLLLALGLSELLAPQKVVDFWMSLATTESDVELRPWVYTVARLEGLVIVLWVLAAGRGGGDEAEIEA</sequence>
<reference evidence="1 2" key="1">
    <citation type="submission" date="2022-06" db="EMBL/GenBank/DDBJ databases">
        <title>Halomicroarcula sp. a new haloarchaeum isolate from saline soil.</title>
        <authorList>
            <person name="Strakova D."/>
            <person name="Galisteo C."/>
            <person name="Sanchez-Porro C."/>
            <person name="Ventosa A."/>
        </authorList>
    </citation>
    <scope>NUCLEOTIDE SEQUENCE [LARGE SCALE GENOMIC DNA]</scope>
    <source>
        <strain evidence="1 2">S3CR25-11</strain>
    </source>
</reference>
<name>A0ABU2FIG8_9EURY</name>
<gene>
    <name evidence="1" type="ORF">NDI86_00220</name>
</gene>
<accession>A0ABU2FIG8</accession>
<dbReference type="RefSeq" id="WP_310898375.1">
    <property type="nucleotide sequence ID" value="NZ_JAMQOS010000001.1"/>
</dbReference>
<evidence type="ECO:0000313" key="2">
    <source>
        <dbReference type="Proteomes" id="UP001268864"/>
    </source>
</evidence>
<dbReference type="EMBL" id="JAMQOS010000001">
    <property type="protein sequence ID" value="MDS0280527.1"/>
    <property type="molecule type" value="Genomic_DNA"/>
</dbReference>
<dbReference type="Proteomes" id="UP001268864">
    <property type="component" value="Unassembled WGS sequence"/>
</dbReference>
<evidence type="ECO:0000313" key="1">
    <source>
        <dbReference type="EMBL" id="MDS0280527.1"/>
    </source>
</evidence>
<protein>
    <submittedName>
        <fullName evidence="1">Uncharacterized protein</fullName>
    </submittedName>
</protein>